<dbReference type="STRING" id="137658.SAMN05216186_1503"/>
<dbReference type="Pfam" id="PF13503">
    <property type="entry name" value="DUF4123"/>
    <property type="match status" value="1"/>
</dbReference>
<evidence type="ECO:0000259" key="1">
    <source>
        <dbReference type="Pfam" id="PF13503"/>
    </source>
</evidence>
<protein>
    <recommendedName>
        <fullName evidence="1">DUF4123 domain-containing protein</fullName>
    </recommendedName>
</protein>
<sequence length="275" mass="31409">MSDMTQADFPSLTPPLYLLLEHDDDLLQRVYEQEPSAVPQRLFANTELDAHRDQGPLLVPLSTDDALLAAYRSAPSDWPGILLACDRPEAELLEHLQRLLIVRFDGNRKALLRYYDPRVASYFFPACDVQSSPAWLGPIRQVAWHGGTWADSAADEATWHCLNNPEAANATPMTAPMPLDDRQTRALERQQLERFVYDWQQRHPQQPFTLAWVWLHQGLAVGFDEYDDLTAYLDLRAQYPGHTDHPAPSTGETRQRLQQLRDYLEASPASKEIHL</sequence>
<proteinExistence type="predicted"/>
<dbReference type="Proteomes" id="UP000198706">
    <property type="component" value="Unassembled WGS sequence"/>
</dbReference>
<reference evidence="2 3" key="1">
    <citation type="submission" date="2016-10" db="EMBL/GenBank/DDBJ databases">
        <authorList>
            <person name="de Groot N.N."/>
        </authorList>
    </citation>
    <scope>NUCLEOTIDE SEQUENCE [LARGE SCALE GENOMIC DNA]</scope>
    <source>
        <strain evidence="2 3">JCM 21544</strain>
    </source>
</reference>
<gene>
    <name evidence="2" type="ORF">SAMN05216186_1503</name>
</gene>
<evidence type="ECO:0000313" key="3">
    <source>
        <dbReference type="Proteomes" id="UP000198706"/>
    </source>
</evidence>
<name>A0A1G9QEZ7_9PSED</name>
<dbReference type="OrthoDB" id="6363308at2"/>
<accession>A0A1G9QEZ7</accession>
<dbReference type="EMBL" id="FNFD01000050">
    <property type="protein sequence ID" value="SDM09057.1"/>
    <property type="molecule type" value="Genomic_DNA"/>
</dbReference>
<dbReference type="InterPro" id="IPR025391">
    <property type="entry name" value="DUF4123"/>
</dbReference>
<keyword evidence="3" id="KW-1185">Reference proteome</keyword>
<organism evidence="2 3">
    <name type="scientific">Pseudomonas indica</name>
    <dbReference type="NCBI Taxonomy" id="137658"/>
    <lineage>
        <taxon>Bacteria</taxon>
        <taxon>Pseudomonadati</taxon>
        <taxon>Pseudomonadota</taxon>
        <taxon>Gammaproteobacteria</taxon>
        <taxon>Pseudomonadales</taxon>
        <taxon>Pseudomonadaceae</taxon>
        <taxon>Pseudomonas</taxon>
    </lineage>
</organism>
<dbReference type="AlphaFoldDB" id="A0A1G9QEZ7"/>
<evidence type="ECO:0000313" key="2">
    <source>
        <dbReference type="EMBL" id="SDM09057.1"/>
    </source>
</evidence>
<feature type="domain" description="DUF4123" evidence="1">
    <location>
        <begin position="16"/>
        <end position="130"/>
    </location>
</feature>
<dbReference type="RefSeq" id="WP_084339343.1">
    <property type="nucleotide sequence ID" value="NZ_CBKZNZ010000191.1"/>
</dbReference>